<evidence type="ECO:0000256" key="5">
    <source>
        <dbReference type="ARBA" id="ARBA00022989"/>
    </source>
</evidence>
<reference evidence="10" key="1">
    <citation type="submission" date="2020-05" db="EMBL/GenBank/DDBJ databases">
        <title>Frigoriglobus tundricola gen. nov., sp. nov., a psychrotolerant cellulolytic planctomycete of the family Gemmataceae with two divergent copies of 16S rRNA gene.</title>
        <authorList>
            <person name="Kulichevskaya I.S."/>
            <person name="Ivanova A.A."/>
            <person name="Naumoff D.G."/>
            <person name="Beletsky A.V."/>
            <person name="Rijpstra W.I.C."/>
            <person name="Sinninghe Damste J.S."/>
            <person name="Mardanov A.V."/>
            <person name="Ravin N.V."/>
            <person name="Dedysh S.N."/>
        </authorList>
    </citation>
    <scope>NUCLEOTIDE SEQUENCE [LARGE SCALE GENOMIC DNA]</scope>
    <source>
        <strain evidence="10">PL17</strain>
    </source>
</reference>
<evidence type="ECO:0000256" key="3">
    <source>
        <dbReference type="ARBA" id="ARBA00022679"/>
    </source>
</evidence>
<protein>
    <submittedName>
        <fullName evidence="9">GT2 family glycosyltransferase</fullName>
    </submittedName>
</protein>
<keyword evidence="10" id="KW-1185">Reference proteome</keyword>
<feature type="transmembrane region" description="Helical" evidence="7">
    <location>
        <begin position="261"/>
        <end position="286"/>
    </location>
</feature>
<evidence type="ECO:0000256" key="1">
    <source>
        <dbReference type="ARBA" id="ARBA00004141"/>
    </source>
</evidence>
<evidence type="ECO:0000256" key="6">
    <source>
        <dbReference type="ARBA" id="ARBA00023136"/>
    </source>
</evidence>
<dbReference type="RefSeq" id="WP_171470714.1">
    <property type="nucleotide sequence ID" value="NZ_CP053452.2"/>
</dbReference>
<feature type="transmembrane region" description="Helical" evidence="7">
    <location>
        <begin position="228"/>
        <end position="249"/>
    </location>
</feature>
<organism evidence="9 10">
    <name type="scientific">Frigoriglobus tundricola</name>
    <dbReference type="NCBI Taxonomy" id="2774151"/>
    <lineage>
        <taxon>Bacteria</taxon>
        <taxon>Pseudomonadati</taxon>
        <taxon>Planctomycetota</taxon>
        <taxon>Planctomycetia</taxon>
        <taxon>Gemmatales</taxon>
        <taxon>Gemmataceae</taxon>
        <taxon>Frigoriglobus</taxon>
    </lineage>
</organism>
<dbReference type="GO" id="GO:0016757">
    <property type="term" value="F:glycosyltransferase activity"/>
    <property type="evidence" value="ECO:0007669"/>
    <property type="project" value="UniProtKB-KW"/>
</dbReference>
<proteinExistence type="predicted"/>
<name>A0A6M5YLA2_9BACT</name>
<accession>A0A6M5YLA2</accession>
<sequence length="350" mass="38367">MKLSLIIPVFNEKEVLPVLLDALRPVLAGFRCDYEIVFIDDGSRDGTRQLLTAAAASDPRIKVLGFSRNFGHQAAITAGLDFVSGDAAVVMDADLQDPPELLRDMVGLFEQGFDVVSAQRTGREGEGPFKRWTAAAFYRLMRRAIDERLRPQVGDFRLFSRRAVLALRGFREQHRFMRGLVAWLGLKEAILPFHRPARAAGTTKYPAWKMARFAWTAISSFSALPLKLSLVGGLLLTALGFLYGGFVLYETFVLQTTVRGWGSLVCLQLLFSGATLTAVGLVGDYVGRIYEELKGRPLYVVSEVTNLAPPVLPPRGVCVAHVGDQNSKAERAKHSELAAAENLTQNGAGS</sequence>
<dbReference type="Pfam" id="PF00535">
    <property type="entry name" value="Glycos_transf_2"/>
    <property type="match status" value="1"/>
</dbReference>
<comment type="subcellular location">
    <subcellularLocation>
        <location evidence="1">Membrane</location>
        <topology evidence="1">Multi-pass membrane protein</topology>
    </subcellularLocation>
</comment>
<dbReference type="PANTHER" id="PTHR48090">
    <property type="entry name" value="UNDECAPRENYL-PHOSPHATE 4-DEOXY-4-FORMAMIDO-L-ARABINOSE TRANSFERASE-RELATED"/>
    <property type="match status" value="1"/>
</dbReference>
<dbReference type="Gene3D" id="3.90.550.10">
    <property type="entry name" value="Spore Coat Polysaccharide Biosynthesis Protein SpsA, Chain A"/>
    <property type="match status" value="1"/>
</dbReference>
<dbReference type="AlphaFoldDB" id="A0A6M5YLA2"/>
<keyword evidence="4 7" id="KW-0812">Transmembrane</keyword>
<feature type="domain" description="Glycosyltransferase 2-like" evidence="8">
    <location>
        <begin position="4"/>
        <end position="164"/>
    </location>
</feature>
<gene>
    <name evidence="9" type="ORF">FTUN_2320</name>
</gene>
<evidence type="ECO:0000256" key="4">
    <source>
        <dbReference type="ARBA" id="ARBA00022692"/>
    </source>
</evidence>
<dbReference type="SUPFAM" id="SSF53448">
    <property type="entry name" value="Nucleotide-diphospho-sugar transferases"/>
    <property type="match status" value="1"/>
</dbReference>
<dbReference type="InterPro" id="IPR050256">
    <property type="entry name" value="Glycosyltransferase_2"/>
</dbReference>
<dbReference type="EMBL" id="CP053452">
    <property type="protein sequence ID" value="QJW94797.1"/>
    <property type="molecule type" value="Genomic_DNA"/>
</dbReference>
<dbReference type="CDD" id="cd04187">
    <property type="entry name" value="DPM1_like_bac"/>
    <property type="match status" value="1"/>
</dbReference>
<dbReference type="GO" id="GO:0005886">
    <property type="term" value="C:plasma membrane"/>
    <property type="evidence" value="ECO:0007669"/>
    <property type="project" value="TreeGrafter"/>
</dbReference>
<evidence type="ECO:0000256" key="2">
    <source>
        <dbReference type="ARBA" id="ARBA00022676"/>
    </source>
</evidence>
<keyword evidence="3 9" id="KW-0808">Transferase</keyword>
<evidence type="ECO:0000256" key="7">
    <source>
        <dbReference type="SAM" id="Phobius"/>
    </source>
</evidence>
<dbReference type="InterPro" id="IPR029044">
    <property type="entry name" value="Nucleotide-diphossugar_trans"/>
</dbReference>
<evidence type="ECO:0000313" key="9">
    <source>
        <dbReference type="EMBL" id="QJW94797.1"/>
    </source>
</evidence>
<evidence type="ECO:0000313" key="10">
    <source>
        <dbReference type="Proteomes" id="UP000503447"/>
    </source>
</evidence>
<keyword evidence="2" id="KW-0328">Glycosyltransferase</keyword>
<dbReference type="KEGG" id="ftj:FTUN_2320"/>
<keyword evidence="6 7" id="KW-0472">Membrane</keyword>
<evidence type="ECO:0000259" key="8">
    <source>
        <dbReference type="Pfam" id="PF00535"/>
    </source>
</evidence>
<dbReference type="InterPro" id="IPR001173">
    <property type="entry name" value="Glyco_trans_2-like"/>
</dbReference>
<keyword evidence="5 7" id="KW-1133">Transmembrane helix</keyword>
<dbReference type="PANTHER" id="PTHR48090:SF1">
    <property type="entry name" value="PROPHAGE BACTOPRENOL GLUCOSYL TRANSFERASE HOMOLOG"/>
    <property type="match status" value="1"/>
</dbReference>
<dbReference type="Proteomes" id="UP000503447">
    <property type="component" value="Chromosome"/>
</dbReference>